<protein>
    <submittedName>
        <fullName evidence="1">Uncharacterized protein</fullName>
    </submittedName>
</protein>
<proteinExistence type="predicted"/>
<reference evidence="1" key="1">
    <citation type="submission" date="2021-06" db="EMBL/GenBank/DDBJ databases">
        <authorList>
            <person name="Gannon L."/>
            <person name="Redgwell R T."/>
            <person name="Michniewski S."/>
            <person name="Harrison D C."/>
            <person name="Millard A."/>
        </authorList>
    </citation>
    <scope>NUCLEOTIDE SEQUENCE</scope>
</reference>
<sequence length="118" mass="13869">MNLNKFLKRYVVIRLIKESSINKSNLIHKYIDFDTLDRASSVMRDGLVYDGMEYSDFNCTWVIDDVTYTGISEVESWILIDLETDNVHYDGIDIIKSELKQILKSDLREERLSKLLDK</sequence>
<dbReference type="EMBL" id="OU342829">
    <property type="protein sequence ID" value="CAG7580392.1"/>
    <property type="molecule type" value="Genomic_DNA"/>
</dbReference>
<name>A0A8D9CC08_9VIRU</name>
<organism evidence="1">
    <name type="scientific">uncultured marine phage</name>
    <dbReference type="NCBI Taxonomy" id="707152"/>
    <lineage>
        <taxon>Viruses</taxon>
        <taxon>environmental samples</taxon>
    </lineage>
</organism>
<accession>A0A8D9CC08</accession>
<gene>
    <name evidence="1" type="ORF">SLAVMIC_00392</name>
</gene>
<evidence type="ECO:0000313" key="1">
    <source>
        <dbReference type="EMBL" id="CAG7580392.1"/>
    </source>
</evidence>